<organism evidence="2 3">
    <name type="scientific">Panicum miliaceum</name>
    <name type="common">Proso millet</name>
    <name type="synonym">Broomcorn millet</name>
    <dbReference type="NCBI Taxonomy" id="4540"/>
    <lineage>
        <taxon>Eukaryota</taxon>
        <taxon>Viridiplantae</taxon>
        <taxon>Streptophyta</taxon>
        <taxon>Embryophyta</taxon>
        <taxon>Tracheophyta</taxon>
        <taxon>Spermatophyta</taxon>
        <taxon>Magnoliopsida</taxon>
        <taxon>Liliopsida</taxon>
        <taxon>Poales</taxon>
        <taxon>Poaceae</taxon>
        <taxon>PACMAD clade</taxon>
        <taxon>Panicoideae</taxon>
        <taxon>Panicodae</taxon>
        <taxon>Paniceae</taxon>
        <taxon>Panicinae</taxon>
        <taxon>Panicum</taxon>
        <taxon>Panicum sect. Panicum</taxon>
    </lineage>
</organism>
<feature type="compositionally biased region" description="Low complexity" evidence="1">
    <location>
        <begin position="130"/>
        <end position="148"/>
    </location>
</feature>
<reference evidence="3" key="1">
    <citation type="journal article" date="2019" name="Nat. Commun.">
        <title>The genome of broomcorn millet.</title>
        <authorList>
            <person name="Zou C."/>
            <person name="Miki D."/>
            <person name="Li D."/>
            <person name="Tang Q."/>
            <person name="Xiao L."/>
            <person name="Rajput S."/>
            <person name="Deng P."/>
            <person name="Jia W."/>
            <person name="Huang R."/>
            <person name="Zhang M."/>
            <person name="Sun Y."/>
            <person name="Hu J."/>
            <person name="Fu X."/>
            <person name="Schnable P.S."/>
            <person name="Li F."/>
            <person name="Zhang H."/>
            <person name="Feng B."/>
            <person name="Zhu X."/>
            <person name="Liu R."/>
            <person name="Schnable J.C."/>
            <person name="Zhu J.-K."/>
            <person name="Zhang H."/>
        </authorList>
    </citation>
    <scope>NUCLEOTIDE SEQUENCE [LARGE SCALE GENOMIC DNA]</scope>
</reference>
<feature type="region of interest" description="Disordered" evidence="1">
    <location>
        <begin position="126"/>
        <end position="164"/>
    </location>
</feature>
<dbReference type="EMBL" id="PQIB02000007">
    <property type="protein sequence ID" value="RLN07776.1"/>
    <property type="molecule type" value="Genomic_DNA"/>
</dbReference>
<sequence>MAAELDALHALLRKAELLSSGKSGRSMATAEPRSEAPVEASIKAPAAKWTKVHAVAKVAKVETTEDDNEVIDICGGVSPVAILKASPVVSVEKAGETGNSESKDIPEDDDEFVDICGGVSPVVSVEKACESGNSPSSSSDSGSSSSSDSDSDSDSESDPDETVDIPVPQAVLPEKNGTSLQLQPAPEPASKKVAHSREPEKVSNAAALIAKANVRRKLLEMERAVLPDESIHPRDLKDLCIAEYGRPGIMRQLGLFLKADAVERCRLSRIRNVVAATQ</sequence>
<dbReference type="STRING" id="4540.A0A3L6RPK7"/>
<dbReference type="OrthoDB" id="690652at2759"/>
<gene>
    <name evidence="2" type="ORF">C2845_PM11G31070</name>
</gene>
<feature type="region of interest" description="Disordered" evidence="1">
    <location>
        <begin position="176"/>
        <end position="200"/>
    </location>
</feature>
<feature type="region of interest" description="Disordered" evidence="1">
    <location>
        <begin position="20"/>
        <end position="40"/>
    </location>
</feature>
<dbReference type="Proteomes" id="UP000275267">
    <property type="component" value="Unassembled WGS sequence"/>
</dbReference>
<evidence type="ECO:0000313" key="3">
    <source>
        <dbReference type="Proteomes" id="UP000275267"/>
    </source>
</evidence>
<feature type="region of interest" description="Disordered" evidence="1">
    <location>
        <begin position="91"/>
        <end position="112"/>
    </location>
</feature>
<accession>A0A3L6RPK7</accession>
<name>A0A3L6RPK7_PANMI</name>
<comment type="caution">
    <text evidence="2">The sequence shown here is derived from an EMBL/GenBank/DDBJ whole genome shotgun (WGS) entry which is preliminary data.</text>
</comment>
<keyword evidence="3" id="KW-1185">Reference proteome</keyword>
<proteinExistence type="predicted"/>
<evidence type="ECO:0000256" key="1">
    <source>
        <dbReference type="SAM" id="MobiDB-lite"/>
    </source>
</evidence>
<feature type="compositionally biased region" description="Acidic residues" evidence="1">
    <location>
        <begin position="149"/>
        <end position="163"/>
    </location>
</feature>
<protein>
    <submittedName>
        <fullName evidence="2">Surface protein-like</fullName>
    </submittedName>
</protein>
<dbReference type="AlphaFoldDB" id="A0A3L6RPK7"/>
<evidence type="ECO:0000313" key="2">
    <source>
        <dbReference type="EMBL" id="RLN07776.1"/>
    </source>
</evidence>